<dbReference type="RefSeq" id="WP_106354009.1">
    <property type="nucleotide sequence ID" value="NZ_PVTP01000001.1"/>
</dbReference>
<dbReference type="AlphaFoldDB" id="A0A2T0W4N4"/>
<protein>
    <submittedName>
        <fullName evidence="2">Uncharacterized protein</fullName>
    </submittedName>
</protein>
<name>A0A2T0W4N4_9RHOB</name>
<keyword evidence="3" id="KW-1185">Reference proteome</keyword>
<evidence type="ECO:0000313" key="3">
    <source>
        <dbReference type="Proteomes" id="UP000238007"/>
    </source>
</evidence>
<evidence type="ECO:0000313" key="2">
    <source>
        <dbReference type="EMBL" id="PRY80444.1"/>
    </source>
</evidence>
<keyword evidence="1" id="KW-0732">Signal</keyword>
<gene>
    <name evidence="2" type="ORF">CLV80_101298</name>
</gene>
<accession>A0A2T0W4N4</accession>
<feature type="chain" id="PRO_5015530880" evidence="1">
    <location>
        <begin position="19"/>
        <end position="218"/>
    </location>
</feature>
<feature type="signal peptide" evidence="1">
    <location>
        <begin position="1"/>
        <end position="18"/>
    </location>
</feature>
<sequence>MRNYLWAVGLICTPFLSAADNAMRITEPSSSNAFYVGYEAITDHPECQGPAEAGFRISSYFQNVTYGMHNADGLFHIERGDLEEVPQAKCVRTLRRGVEITQTSVACSPEEMQAYEAISSAPAPTLDLAVELFGCVSPVGQANLGGTWVATLHKSDTEFPISGDIAAGKEPVQHSDGSWSHVSQTYTRMTDAYLIRVNTSGPRKAYALRSVERLLYLG</sequence>
<comment type="caution">
    <text evidence="2">The sequence shown here is derived from an EMBL/GenBank/DDBJ whole genome shotgun (WGS) entry which is preliminary data.</text>
</comment>
<proteinExistence type="predicted"/>
<dbReference type="Proteomes" id="UP000238007">
    <property type="component" value="Unassembled WGS sequence"/>
</dbReference>
<organism evidence="2 3">
    <name type="scientific">Yoonia maritima</name>
    <dbReference type="NCBI Taxonomy" id="1435347"/>
    <lineage>
        <taxon>Bacteria</taxon>
        <taxon>Pseudomonadati</taxon>
        <taxon>Pseudomonadota</taxon>
        <taxon>Alphaproteobacteria</taxon>
        <taxon>Rhodobacterales</taxon>
        <taxon>Paracoccaceae</taxon>
        <taxon>Yoonia</taxon>
    </lineage>
</organism>
<evidence type="ECO:0000256" key="1">
    <source>
        <dbReference type="SAM" id="SignalP"/>
    </source>
</evidence>
<dbReference type="EMBL" id="PVTP01000001">
    <property type="protein sequence ID" value="PRY80444.1"/>
    <property type="molecule type" value="Genomic_DNA"/>
</dbReference>
<dbReference type="OrthoDB" id="7811725at2"/>
<reference evidence="2 3" key="1">
    <citation type="submission" date="2018-03" db="EMBL/GenBank/DDBJ databases">
        <title>Genomic Encyclopedia of Archaeal and Bacterial Type Strains, Phase II (KMG-II): from individual species to whole genera.</title>
        <authorList>
            <person name="Goeker M."/>
        </authorList>
    </citation>
    <scope>NUCLEOTIDE SEQUENCE [LARGE SCALE GENOMIC DNA]</scope>
    <source>
        <strain evidence="2 3">DSM 101533</strain>
    </source>
</reference>